<dbReference type="Proteomes" id="UP001567538">
    <property type="component" value="Unassembled WGS sequence"/>
</dbReference>
<feature type="domain" description="DUF7880" evidence="1">
    <location>
        <begin position="7"/>
        <end position="73"/>
    </location>
</feature>
<dbReference type="AlphaFoldDB" id="A0ABD1H9X4"/>
<protein>
    <recommendedName>
        <fullName evidence="1">DUF7880 domain-containing protein</fullName>
    </recommendedName>
</protein>
<organism evidence="2 3">
    <name type="scientific">Salvia divinorum</name>
    <name type="common">Maria pastora</name>
    <name type="synonym">Diviner's sage</name>
    <dbReference type="NCBI Taxonomy" id="28513"/>
    <lineage>
        <taxon>Eukaryota</taxon>
        <taxon>Viridiplantae</taxon>
        <taxon>Streptophyta</taxon>
        <taxon>Embryophyta</taxon>
        <taxon>Tracheophyta</taxon>
        <taxon>Spermatophyta</taxon>
        <taxon>Magnoliopsida</taxon>
        <taxon>eudicotyledons</taxon>
        <taxon>Gunneridae</taxon>
        <taxon>Pentapetalae</taxon>
        <taxon>asterids</taxon>
        <taxon>lamiids</taxon>
        <taxon>Lamiales</taxon>
        <taxon>Lamiaceae</taxon>
        <taxon>Nepetoideae</taxon>
        <taxon>Mentheae</taxon>
        <taxon>Salviinae</taxon>
        <taxon>Salvia</taxon>
        <taxon>Salvia subgen. Calosphace</taxon>
    </lineage>
</organism>
<accession>A0ABD1H9X4</accession>
<dbReference type="EMBL" id="JBEAFC010000006">
    <property type="protein sequence ID" value="KAL1552303.1"/>
    <property type="molecule type" value="Genomic_DNA"/>
</dbReference>
<dbReference type="PANTHER" id="PTHR36014:SF1">
    <property type="entry name" value="OS03G0176700 PROTEIN"/>
    <property type="match status" value="1"/>
</dbReference>
<evidence type="ECO:0000313" key="2">
    <source>
        <dbReference type="EMBL" id="KAL1552303.1"/>
    </source>
</evidence>
<name>A0ABD1H9X4_SALDI</name>
<comment type="caution">
    <text evidence="2">The sequence shown here is derived from an EMBL/GenBank/DDBJ whole genome shotgun (WGS) entry which is preliminary data.</text>
</comment>
<gene>
    <name evidence="2" type="ORF">AAHA92_13116</name>
</gene>
<dbReference type="Pfam" id="PF25306">
    <property type="entry name" value="DUF7880"/>
    <property type="match status" value="1"/>
</dbReference>
<sequence length="100" mass="11018">MIHFLAKQDHAKKKVDQCLRALEELDSLLLRASRKDSGSSIEAMKARVVTTLNALNSLLKTVPAEVLEKGEAMANAYMNPGDDTSPEILDPQLKKLESIL</sequence>
<evidence type="ECO:0000313" key="3">
    <source>
        <dbReference type="Proteomes" id="UP001567538"/>
    </source>
</evidence>
<reference evidence="2 3" key="1">
    <citation type="submission" date="2024-06" db="EMBL/GenBank/DDBJ databases">
        <title>A chromosome level genome sequence of Diviner's sage (Salvia divinorum).</title>
        <authorList>
            <person name="Ford S.A."/>
            <person name="Ro D.-K."/>
            <person name="Ness R.W."/>
            <person name="Phillips M.A."/>
        </authorList>
    </citation>
    <scope>NUCLEOTIDE SEQUENCE [LARGE SCALE GENOMIC DNA]</scope>
    <source>
        <strain evidence="2">SAF-2024a</strain>
        <tissue evidence="2">Leaf</tissue>
    </source>
</reference>
<evidence type="ECO:0000259" key="1">
    <source>
        <dbReference type="Pfam" id="PF25306"/>
    </source>
</evidence>
<dbReference type="InterPro" id="IPR057202">
    <property type="entry name" value="DUF7880"/>
</dbReference>
<proteinExistence type="predicted"/>
<keyword evidence="3" id="KW-1185">Reference proteome</keyword>
<dbReference type="PANTHER" id="PTHR36014">
    <property type="entry name" value="OS03G0176600 PROTEIN"/>
    <property type="match status" value="1"/>
</dbReference>